<gene>
    <name evidence="3" type="ORF">GSB_150688</name>
</gene>
<dbReference type="EMBL" id="AHHH01000031">
    <property type="protein sequence ID" value="ESU44026.1"/>
    <property type="molecule type" value="Genomic_DNA"/>
</dbReference>
<dbReference type="VEuPathDB" id="GiardiaDB:DHA2_152690"/>
<evidence type="ECO:0000313" key="4">
    <source>
        <dbReference type="Proteomes" id="UP000018040"/>
    </source>
</evidence>
<accession>V6TZ49</accession>
<reference evidence="4" key="1">
    <citation type="submission" date="2012-02" db="EMBL/GenBank/DDBJ databases">
        <title>Genome sequencing of Giardia lamblia Genotypes A2 and B isolates (DH and GS) and comparative analysis with the genomes of Genotypes A1 and E (WB and Pig).</title>
        <authorList>
            <person name="Adam R."/>
            <person name="Dahlstrom E."/>
            <person name="Martens C."/>
            <person name="Bruno D."/>
            <person name="Barbian K."/>
            <person name="Porcella S.F."/>
            <person name="Nash T."/>
        </authorList>
    </citation>
    <scope>NUCLEOTIDE SEQUENCE</scope>
    <source>
        <strain evidence="4">GS</strain>
    </source>
</reference>
<feature type="compositionally biased region" description="Basic residues" evidence="2">
    <location>
        <begin position="407"/>
        <end position="418"/>
    </location>
</feature>
<organism evidence="3 4">
    <name type="scientific">Giardia intestinalis</name>
    <name type="common">Giardia lamblia</name>
    <dbReference type="NCBI Taxonomy" id="5741"/>
    <lineage>
        <taxon>Eukaryota</taxon>
        <taxon>Metamonada</taxon>
        <taxon>Diplomonadida</taxon>
        <taxon>Hexamitidae</taxon>
        <taxon>Giardiinae</taxon>
        <taxon>Giardia</taxon>
    </lineage>
</organism>
<proteinExistence type="predicted"/>
<reference evidence="3 4" key="2">
    <citation type="journal article" date="2013" name="Genome Biol. Evol.">
        <title>Genome sequencing of Giardia lamblia genotypes A2 and B isolates (DH and GS) and comparative analysis with the genomes of genotypes A1 and E (WB and Pig).</title>
        <authorList>
            <person name="Adam R.D."/>
            <person name="Dahlstrom E.W."/>
            <person name="Martens C.A."/>
            <person name="Bruno D.P."/>
            <person name="Barbian K.D."/>
            <person name="Ricklefs S.M."/>
            <person name="Hernandez M.M."/>
            <person name="Narla N.P."/>
            <person name="Patel R.B."/>
            <person name="Porcella S.F."/>
            <person name="Nash T.E."/>
        </authorList>
    </citation>
    <scope>NUCLEOTIDE SEQUENCE [LARGE SCALE GENOMIC DNA]</scope>
    <source>
        <strain evidence="3 4">GS</strain>
    </source>
</reference>
<dbReference type="VEuPathDB" id="GiardiaDB:GL50581_4153"/>
<sequence>MNLDAQKVNFPGQVMALWTTQFALSAGDERLHMLEDRNQHLRQKLAALRLELASAKSIKDKQEKDMRAAHSKQKEIYEQMKQKGWSAEAELSGQLAVLEAKKASLITTKDIVDQEYYDLDDIMKTNKGSLDAQLMSLQSNLNGMATEKAGMRSLLRDAKHRLKHRLKECETLLDTQKDIDNSIAEALSLARAFVVRKLATVVQDDDILTELKRHYEKEVTAFSSSPSSGSPRRRTINVCGSELAESNQRASSNSLAGSTTRPKRNSKSKSTVSFITNNTSPSSRIVLEDLAYESSASHAPIAAASASALADDKTKIERQMPGDTGLLSTSALIKRALEQDSGDYYRRLLSEDAIREFGLSIKDAKPSPRSSSYLEKLLLPPVQDDQELAAAVDKPPASGLRAASSSKKTKRSSSLKRRAQQIKKYNKQYIDQLALIDILTEQRRTLQDKLVNITNIRSGTYTKASTIMMLRKQIGELTAEIEEMTRALPYPAVPKAN</sequence>
<dbReference type="Proteomes" id="UP000018040">
    <property type="component" value="Unassembled WGS sequence"/>
</dbReference>
<dbReference type="VEuPathDB" id="GiardiaDB:GL50803_0011743"/>
<evidence type="ECO:0000256" key="2">
    <source>
        <dbReference type="SAM" id="MobiDB-lite"/>
    </source>
</evidence>
<dbReference type="AlphaFoldDB" id="V6TZ49"/>
<dbReference type="OrthoDB" id="10259857at2759"/>
<feature type="coiled-coil region" evidence="1">
    <location>
        <begin position="31"/>
        <end position="65"/>
    </location>
</feature>
<protein>
    <submittedName>
        <fullName evidence="3">Uncharacterized protein</fullName>
    </submittedName>
</protein>
<feature type="region of interest" description="Disordered" evidence="2">
    <location>
        <begin position="242"/>
        <end position="275"/>
    </location>
</feature>
<name>V6TZ49_GIAIN</name>
<evidence type="ECO:0000256" key="1">
    <source>
        <dbReference type="SAM" id="Coils"/>
    </source>
</evidence>
<dbReference type="VEuPathDB" id="GiardiaDB:QR46_1522"/>
<feature type="compositionally biased region" description="Polar residues" evidence="2">
    <location>
        <begin position="244"/>
        <end position="260"/>
    </location>
</feature>
<evidence type="ECO:0000313" key="3">
    <source>
        <dbReference type="EMBL" id="ESU44026.1"/>
    </source>
</evidence>
<feature type="region of interest" description="Disordered" evidence="2">
    <location>
        <begin position="392"/>
        <end position="418"/>
    </location>
</feature>
<comment type="caution">
    <text evidence="3">The sequence shown here is derived from an EMBL/GenBank/DDBJ whole genome shotgun (WGS) entry which is preliminary data.</text>
</comment>
<keyword evidence="1" id="KW-0175">Coiled coil</keyword>